<sequence>MPNLPDASLPILASPFSPATTAKVILCGMISLPLIGTSLYYASPARLTLVLSDAMSNLEKVYADMVCSRILRLLPCNEVEHLGSRQPSHLAAQGRQTPDRNIASLPVVAHNHMRVSQRSFINLVRLHQRGAGSGDTHQDPGARTHVMVQLHWCFLCTCFLLVVT</sequence>
<feature type="transmembrane region" description="Helical" evidence="1">
    <location>
        <begin position="20"/>
        <end position="42"/>
    </location>
</feature>
<dbReference type="Proteomes" id="UP001218188">
    <property type="component" value="Unassembled WGS sequence"/>
</dbReference>
<evidence type="ECO:0000313" key="2">
    <source>
        <dbReference type="EMBL" id="KAJ7043779.1"/>
    </source>
</evidence>
<name>A0AAD6XFX9_9AGAR</name>
<keyword evidence="1" id="KW-1133">Transmembrane helix</keyword>
<keyword evidence="1" id="KW-0812">Transmembrane</keyword>
<gene>
    <name evidence="2" type="ORF">C8F04DRAFT_1229252</name>
</gene>
<proteinExistence type="predicted"/>
<comment type="caution">
    <text evidence="2">The sequence shown here is derived from an EMBL/GenBank/DDBJ whole genome shotgun (WGS) entry which is preliminary data.</text>
</comment>
<dbReference type="AlphaFoldDB" id="A0AAD6XFX9"/>
<accession>A0AAD6XFX9</accession>
<protein>
    <submittedName>
        <fullName evidence="2">Uncharacterized protein</fullName>
    </submittedName>
</protein>
<dbReference type="EMBL" id="JARJCM010000009">
    <property type="protein sequence ID" value="KAJ7043779.1"/>
    <property type="molecule type" value="Genomic_DNA"/>
</dbReference>
<keyword evidence="1" id="KW-0472">Membrane</keyword>
<keyword evidence="3" id="KW-1185">Reference proteome</keyword>
<reference evidence="2" key="1">
    <citation type="submission" date="2023-03" db="EMBL/GenBank/DDBJ databases">
        <title>Massive genome expansion in bonnet fungi (Mycena s.s.) driven by repeated elements and novel gene families across ecological guilds.</title>
        <authorList>
            <consortium name="Lawrence Berkeley National Laboratory"/>
            <person name="Harder C.B."/>
            <person name="Miyauchi S."/>
            <person name="Viragh M."/>
            <person name="Kuo A."/>
            <person name="Thoen E."/>
            <person name="Andreopoulos B."/>
            <person name="Lu D."/>
            <person name="Skrede I."/>
            <person name="Drula E."/>
            <person name="Henrissat B."/>
            <person name="Morin E."/>
            <person name="Kohler A."/>
            <person name="Barry K."/>
            <person name="LaButti K."/>
            <person name="Morin E."/>
            <person name="Salamov A."/>
            <person name="Lipzen A."/>
            <person name="Mereny Z."/>
            <person name="Hegedus B."/>
            <person name="Baldrian P."/>
            <person name="Stursova M."/>
            <person name="Weitz H."/>
            <person name="Taylor A."/>
            <person name="Grigoriev I.V."/>
            <person name="Nagy L.G."/>
            <person name="Martin F."/>
            <person name="Kauserud H."/>
        </authorList>
    </citation>
    <scope>NUCLEOTIDE SEQUENCE</scope>
    <source>
        <strain evidence="2">CBHHK200</strain>
    </source>
</reference>
<organism evidence="2 3">
    <name type="scientific">Mycena alexandri</name>
    <dbReference type="NCBI Taxonomy" id="1745969"/>
    <lineage>
        <taxon>Eukaryota</taxon>
        <taxon>Fungi</taxon>
        <taxon>Dikarya</taxon>
        <taxon>Basidiomycota</taxon>
        <taxon>Agaricomycotina</taxon>
        <taxon>Agaricomycetes</taxon>
        <taxon>Agaricomycetidae</taxon>
        <taxon>Agaricales</taxon>
        <taxon>Marasmiineae</taxon>
        <taxon>Mycenaceae</taxon>
        <taxon>Mycena</taxon>
    </lineage>
</organism>
<evidence type="ECO:0000256" key="1">
    <source>
        <dbReference type="SAM" id="Phobius"/>
    </source>
</evidence>
<evidence type="ECO:0000313" key="3">
    <source>
        <dbReference type="Proteomes" id="UP001218188"/>
    </source>
</evidence>